<dbReference type="Proteomes" id="UP001164745">
    <property type="component" value="Chromosome"/>
</dbReference>
<organism evidence="1 2">
    <name type="scientific">Caldicellulosiruptor naganoensis</name>
    <dbReference type="NCBI Taxonomy" id="29324"/>
    <lineage>
        <taxon>Bacteria</taxon>
        <taxon>Bacillati</taxon>
        <taxon>Bacillota</taxon>
        <taxon>Bacillota incertae sedis</taxon>
        <taxon>Caldicellulosiruptorales</taxon>
        <taxon>Caldicellulosiruptoraceae</taxon>
        <taxon>Caldicellulosiruptor</taxon>
    </lineage>
</organism>
<proteinExistence type="predicted"/>
<evidence type="ECO:0000313" key="2">
    <source>
        <dbReference type="Proteomes" id="UP001164745"/>
    </source>
</evidence>
<reference evidence="1" key="1">
    <citation type="submission" date="2022-12" db="EMBL/GenBank/DDBJ databases">
        <authorList>
            <person name="Bing R.G."/>
            <person name="Willard D.J."/>
            <person name="Manesh M.J.H."/>
            <person name="Laemthong T."/>
            <person name="Crosby J.R."/>
            <person name="Kelly R.M."/>
        </authorList>
    </citation>
    <scope>NUCLEOTIDE SEQUENCE</scope>
    <source>
        <strain evidence="1">DSM 8991</strain>
    </source>
</reference>
<dbReference type="EMBL" id="CP113864">
    <property type="protein sequence ID" value="WAM32566.1"/>
    <property type="molecule type" value="Genomic_DNA"/>
</dbReference>
<sequence length="51" mass="5918">MDIKRILALAFFVLLILVWELCKASEISKSFIDKVKLAIDKTTDNDTRDYI</sequence>
<protein>
    <submittedName>
        <fullName evidence="1">Uncharacterized protein</fullName>
    </submittedName>
</protein>
<name>A0ABY7BNG5_9FIRM</name>
<gene>
    <name evidence="1" type="ORF">OTJ99_001139</name>
</gene>
<dbReference type="RefSeq" id="WP_157841345.1">
    <property type="nucleotide sequence ID" value="NZ_CP113864.1"/>
</dbReference>
<accession>A0ABY7BNG5</accession>
<keyword evidence="2" id="KW-1185">Reference proteome</keyword>
<evidence type="ECO:0000313" key="1">
    <source>
        <dbReference type="EMBL" id="WAM32566.1"/>
    </source>
</evidence>